<protein>
    <submittedName>
        <fullName evidence="2">Uncharacterized protein</fullName>
    </submittedName>
</protein>
<feature type="region of interest" description="Disordered" evidence="1">
    <location>
        <begin position="74"/>
        <end position="143"/>
    </location>
</feature>
<gene>
    <name evidence="2" type="ORF">Cvel_19895</name>
</gene>
<dbReference type="AlphaFoldDB" id="A0A0G4G342"/>
<evidence type="ECO:0000313" key="2">
    <source>
        <dbReference type="EMBL" id="CEM22155.1"/>
    </source>
</evidence>
<evidence type="ECO:0000256" key="1">
    <source>
        <dbReference type="SAM" id="MobiDB-lite"/>
    </source>
</evidence>
<accession>A0A0G4G342</accession>
<dbReference type="EMBL" id="CDMZ01000823">
    <property type="protein sequence ID" value="CEM22155.1"/>
    <property type="molecule type" value="Genomic_DNA"/>
</dbReference>
<dbReference type="VEuPathDB" id="CryptoDB:Cvel_19895"/>
<sequence length="143" mass="15392">GLVLPRALRVEGELLSCCLSEGCRCFGSPLGSLGIASPPRSIGVDGGLGGASHLCASICVEPDGMPADVEAAEENDAVQCELPRGAEEGYEWGEEEEEEAEEEEGKQEEEEEESEEGAEEEEEEEEENEDDKRTDVCLPVVYV</sequence>
<reference evidence="2" key="1">
    <citation type="submission" date="2014-11" db="EMBL/GenBank/DDBJ databases">
        <authorList>
            <person name="Otto D Thomas"/>
            <person name="Naeem Raeece"/>
        </authorList>
    </citation>
    <scope>NUCLEOTIDE SEQUENCE</scope>
</reference>
<feature type="non-terminal residue" evidence="2">
    <location>
        <position position="1"/>
    </location>
</feature>
<proteinExistence type="predicted"/>
<name>A0A0G4G342_9ALVE</name>
<feature type="compositionally biased region" description="Acidic residues" evidence="1">
    <location>
        <begin position="88"/>
        <end position="129"/>
    </location>
</feature>
<organism evidence="2">
    <name type="scientific">Chromera velia CCMP2878</name>
    <dbReference type="NCBI Taxonomy" id="1169474"/>
    <lineage>
        <taxon>Eukaryota</taxon>
        <taxon>Sar</taxon>
        <taxon>Alveolata</taxon>
        <taxon>Colpodellida</taxon>
        <taxon>Chromeraceae</taxon>
        <taxon>Chromera</taxon>
    </lineage>
</organism>